<feature type="chain" id="PRO_5020819214" description="Transmembrane protein" evidence="2">
    <location>
        <begin position="23"/>
        <end position="186"/>
    </location>
</feature>
<protein>
    <recommendedName>
        <fullName evidence="5">Transmembrane protein</fullName>
    </recommendedName>
</protein>
<feature type="signal peptide" evidence="2">
    <location>
        <begin position="1"/>
        <end position="22"/>
    </location>
</feature>
<dbReference type="STRING" id="92696.A0A4R0R743"/>
<gene>
    <name evidence="3" type="ORF">EIP91_005401</name>
</gene>
<reference evidence="3 4" key="1">
    <citation type="submission" date="2018-11" db="EMBL/GenBank/DDBJ databases">
        <title>Genome assembly of Steccherinum ochraceum LE-BIN_3174, the white-rot fungus of the Steccherinaceae family (The Residual Polyporoid clade, Polyporales, Basidiomycota).</title>
        <authorList>
            <person name="Fedorova T.V."/>
            <person name="Glazunova O.A."/>
            <person name="Landesman E.O."/>
            <person name="Moiseenko K.V."/>
            <person name="Psurtseva N.V."/>
            <person name="Savinova O.S."/>
            <person name="Shakhova N.V."/>
            <person name="Tyazhelova T.V."/>
            <person name="Vasina D.V."/>
        </authorList>
    </citation>
    <scope>NUCLEOTIDE SEQUENCE [LARGE SCALE GENOMIC DNA]</scope>
    <source>
        <strain evidence="3 4">LE-BIN_3174</strain>
    </source>
</reference>
<dbReference type="AlphaFoldDB" id="A0A4R0R743"/>
<evidence type="ECO:0000256" key="1">
    <source>
        <dbReference type="SAM" id="Phobius"/>
    </source>
</evidence>
<evidence type="ECO:0008006" key="5">
    <source>
        <dbReference type="Google" id="ProtNLM"/>
    </source>
</evidence>
<keyword evidence="1" id="KW-0812">Transmembrane</keyword>
<comment type="caution">
    <text evidence="3">The sequence shown here is derived from an EMBL/GenBank/DDBJ whole genome shotgun (WGS) entry which is preliminary data.</text>
</comment>
<keyword evidence="1" id="KW-1133">Transmembrane helix</keyword>
<evidence type="ECO:0000313" key="4">
    <source>
        <dbReference type="Proteomes" id="UP000292702"/>
    </source>
</evidence>
<keyword evidence="2" id="KW-0732">Signal</keyword>
<evidence type="ECO:0000313" key="3">
    <source>
        <dbReference type="EMBL" id="TCD63430.1"/>
    </source>
</evidence>
<accession>A0A4R0R743</accession>
<keyword evidence="1" id="KW-0472">Membrane</keyword>
<feature type="transmembrane region" description="Helical" evidence="1">
    <location>
        <begin position="160"/>
        <end position="182"/>
    </location>
</feature>
<evidence type="ECO:0000256" key="2">
    <source>
        <dbReference type="SAM" id="SignalP"/>
    </source>
</evidence>
<keyword evidence="4" id="KW-1185">Reference proteome</keyword>
<sequence>MFFSKIFVSAVAVLTAATGVFASPVASSSSFTDIVKRGGSPTDVCQHAYDSCHPYIGQITPSAPAAVVEIAVDAMVNIFAEVNVALNAYVDVNVDAEIVAIVNISVKLIAELLAAIQACASVSVAILAKIDLFIKAYLAILAKINVAICSKIVVDLPVHIKLFIFAKLTLVVNLLALLNIGLSISL</sequence>
<name>A0A4R0R743_9APHY</name>
<dbReference type="Proteomes" id="UP000292702">
    <property type="component" value="Unassembled WGS sequence"/>
</dbReference>
<dbReference type="EMBL" id="RWJN01000298">
    <property type="protein sequence ID" value="TCD63430.1"/>
    <property type="molecule type" value="Genomic_DNA"/>
</dbReference>
<dbReference type="OrthoDB" id="2809629at2759"/>
<organism evidence="3 4">
    <name type="scientific">Steccherinum ochraceum</name>
    <dbReference type="NCBI Taxonomy" id="92696"/>
    <lineage>
        <taxon>Eukaryota</taxon>
        <taxon>Fungi</taxon>
        <taxon>Dikarya</taxon>
        <taxon>Basidiomycota</taxon>
        <taxon>Agaricomycotina</taxon>
        <taxon>Agaricomycetes</taxon>
        <taxon>Polyporales</taxon>
        <taxon>Steccherinaceae</taxon>
        <taxon>Steccherinum</taxon>
    </lineage>
</organism>
<proteinExistence type="predicted"/>